<evidence type="ECO:0000313" key="5">
    <source>
        <dbReference type="WBParaSite" id="HCON_00034830-00001"/>
    </source>
</evidence>
<dbReference type="InterPro" id="IPR017853">
    <property type="entry name" value="GH"/>
</dbReference>
<dbReference type="GO" id="GO:0007165">
    <property type="term" value="P:signal transduction"/>
    <property type="evidence" value="ECO:0007669"/>
    <property type="project" value="TreeGrafter"/>
</dbReference>
<dbReference type="CDD" id="cd06416">
    <property type="entry name" value="GH25_Lys1-like"/>
    <property type="match status" value="1"/>
</dbReference>
<feature type="signal peptide" evidence="3">
    <location>
        <begin position="1"/>
        <end position="22"/>
    </location>
</feature>
<reference evidence="5" key="1">
    <citation type="submission" date="2020-12" db="UniProtKB">
        <authorList>
            <consortium name="WormBaseParasite"/>
        </authorList>
    </citation>
    <scope>IDENTIFICATION</scope>
    <source>
        <strain evidence="5">MHco3</strain>
    </source>
</reference>
<dbReference type="Gene3D" id="3.20.20.80">
    <property type="entry name" value="Glycosidases"/>
    <property type="match status" value="1"/>
</dbReference>
<organism evidence="4 5">
    <name type="scientific">Haemonchus contortus</name>
    <name type="common">Barber pole worm</name>
    <dbReference type="NCBI Taxonomy" id="6289"/>
    <lineage>
        <taxon>Eukaryota</taxon>
        <taxon>Metazoa</taxon>
        <taxon>Ecdysozoa</taxon>
        <taxon>Nematoda</taxon>
        <taxon>Chromadorea</taxon>
        <taxon>Rhabditida</taxon>
        <taxon>Rhabditina</taxon>
        <taxon>Rhabditomorpha</taxon>
        <taxon>Strongyloidea</taxon>
        <taxon>Trichostrongylidae</taxon>
        <taxon>Haemonchus</taxon>
    </lineage>
</organism>
<evidence type="ECO:0000313" key="4">
    <source>
        <dbReference type="Proteomes" id="UP000025227"/>
    </source>
</evidence>
<dbReference type="PANTHER" id="PTHR23208:SF36">
    <property type="entry name" value="LYSOZYME-RELATED"/>
    <property type="match status" value="1"/>
</dbReference>
<name>A0A7I4Y0Z0_HAECO</name>
<dbReference type="InterPro" id="IPR051595">
    <property type="entry name" value="GH25_Enzymes"/>
</dbReference>
<feature type="chain" id="PRO_5029773619" evidence="3">
    <location>
        <begin position="23"/>
        <end position="278"/>
    </location>
</feature>
<dbReference type="GO" id="GO:0016998">
    <property type="term" value="P:cell wall macromolecule catabolic process"/>
    <property type="evidence" value="ECO:0007669"/>
    <property type="project" value="InterPro"/>
</dbReference>
<comment type="similarity">
    <text evidence="1">Belongs to the glycosyl hydrolase 25 family.</text>
</comment>
<keyword evidence="2 3" id="KW-0732">Signal</keyword>
<evidence type="ECO:0000256" key="2">
    <source>
        <dbReference type="ARBA" id="ARBA00022729"/>
    </source>
</evidence>
<protein>
    <submittedName>
        <fullName evidence="5">Glycoside hydrolase family 25 protein</fullName>
    </submittedName>
</protein>
<keyword evidence="4" id="KW-1185">Reference proteome</keyword>
<dbReference type="WBParaSite" id="HCON_00034830-00001">
    <property type="protein sequence ID" value="HCON_00034830-00001"/>
    <property type="gene ID" value="HCON_00034830"/>
</dbReference>
<evidence type="ECO:0000256" key="1">
    <source>
        <dbReference type="ARBA" id="ARBA00010646"/>
    </source>
</evidence>
<dbReference type="OMA" id="VRSIWVQ"/>
<dbReference type="PANTHER" id="PTHR23208">
    <property type="entry name" value="LYSOZYME PROTEIN"/>
    <property type="match status" value="1"/>
</dbReference>
<dbReference type="SUPFAM" id="SSF51445">
    <property type="entry name" value="(Trans)glycosidases"/>
    <property type="match status" value="1"/>
</dbReference>
<dbReference type="Proteomes" id="UP000025227">
    <property type="component" value="Unplaced"/>
</dbReference>
<dbReference type="AlphaFoldDB" id="A0A7I4Y0Z0"/>
<dbReference type="GO" id="GO:0003796">
    <property type="term" value="F:lysozyme activity"/>
    <property type="evidence" value="ECO:0007669"/>
    <property type="project" value="InterPro"/>
</dbReference>
<sequence>MRGLIVLSTCLVLSSFASPVLQQVENVKEKTASELASLSYALDLSAPVSLAGFQCILSNRYNVAFIRAYTPVGQGQIDAYAIANIQNANAAGLGTEVYMTPQPNSAKTGAQQFDEMYSNLKNSNINVQSVWIQVTSPANWYLTSSLNINFLNSILTRAGQYGLTIGIYTNINEWNQITGSATISNAMLWYWNTYGSGVSNETPSNFNDFIPFGGWTYPSIKQFGQVESVCGITVNRDTYSTSSAVVAGMARREKSDQPIVGGLGLGGAAFNGKAEIKQ</sequence>
<dbReference type="OrthoDB" id="25039at2759"/>
<evidence type="ECO:0000256" key="3">
    <source>
        <dbReference type="SAM" id="SignalP"/>
    </source>
</evidence>
<dbReference type="InterPro" id="IPR002053">
    <property type="entry name" value="Glyco_hydro_25"/>
</dbReference>
<dbReference type="GO" id="GO:0009253">
    <property type="term" value="P:peptidoglycan catabolic process"/>
    <property type="evidence" value="ECO:0007669"/>
    <property type="project" value="InterPro"/>
</dbReference>
<dbReference type="PROSITE" id="PS51904">
    <property type="entry name" value="GLYCOSYL_HYDROL_F25_2"/>
    <property type="match status" value="1"/>
</dbReference>
<proteinExistence type="inferred from homology"/>
<accession>A0A7I4Y0Z0</accession>
<dbReference type="GO" id="GO:0045087">
    <property type="term" value="P:innate immune response"/>
    <property type="evidence" value="ECO:0007669"/>
    <property type="project" value="TreeGrafter"/>
</dbReference>